<dbReference type="CDD" id="cd02947">
    <property type="entry name" value="TRX_family"/>
    <property type="match status" value="1"/>
</dbReference>
<feature type="domain" description="Thioredoxin" evidence="3">
    <location>
        <begin position="1"/>
        <end position="107"/>
    </location>
</feature>
<dbReference type="EMBL" id="FODY01000013">
    <property type="protein sequence ID" value="SEP20852.1"/>
    <property type="molecule type" value="Genomic_DNA"/>
</dbReference>
<dbReference type="STRING" id="112903.SAMN04490178_11369"/>
<dbReference type="GO" id="GO:0005737">
    <property type="term" value="C:cytoplasm"/>
    <property type="evidence" value="ECO:0007669"/>
    <property type="project" value="TreeGrafter"/>
</dbReference>
<dbReference type="OrthoDB" id="1906716at2"/>
<evidence type="ECO:0000259" key="3">
    <source>
        <dbReference type="PROSITE" id="PS51352"/>
    </source>
</evidence>
<dbReference type="PANTHER" id="PTHR45663">
    <property type="entry name" value="GEO12009P1"/>
    <property type="match status" value="1"/>
</dbReference>
<evidence type="ECO:0000256" key="1">
    <source>
        <dbReference type="ARBA" id="ARBA00008987"/>
    </source>
</evidence>
<accession>A0A1H8VZK2</accession>
<keyword evidence="5" id="KW-1185">Reference proteome</keyword>
<dbReference type="PANTHER" id="PTHR45663:SF11">
    <property type="entry name" value="GEO12009P1"/>
    <property type="match status" value="1"/>
</dbReference>
<organism evidence="4 5">
    <name type="scientific">Propionispora vibrioides</name>
    <dbReference type="NCBI Taxonomy" id="112903"/>
    <lineage>
        <taxon>Bacteria</taxon>
        <taxon>Bacillati</taxon>
        <taxon>Bacillota</taxon>
        <taxon>Negativicutes</taxon>
        <taxon>Selenomonadales</taxon>
        <taxon>Sporomusaceae</taxon>
        <taxon>Propionispora</taxon>
    </lineage>
</organism>
<comment type="similarity">
    <text evidence="1">Belongs to the thioredoxin family.</text>
</comment>
<reference evidence="4 5" key="1">
    <citation type="submission" date="2016-10" db="EMBL/GenBank/DDBJ databases">
        <authorList>
            <person name="de Groot N.N."/>
        </authorList>
    </citation>
    <scope>NUCLEOTIDE SEQUENCE [LARGE SCALE GENOMIC DNA]</scope>
    <source>
        <strain evidence="4 5">DSM 13305</strain>
    </source>
</reference>
<protein>
    <submittedName>
        <fullName evidence="4">Thioredoxin 1</fullName>
    </submittedName>
</protein>
<gene>
    <name evidence="4" type="ORF">SAMN04490178_11369</name>
</gene>
<dbReference type="AlphaFoldDB" id="A0A1H8VZK2"/>
<evidence type="ECO:0000313" key="4">
    <source>
        <dbReference type="EMBL" id="SEP20852.1"/>
    </source>
</evidence>
<name>A0A1H8VZK2_9FIRM</name>
<dbReference type="GO" id="GO:0015035">
    <property type="term" value="F:protein-disulfide reductase activity"/>
    <property type="evidence" value="ECO:0007669"/>
    <property type="project" value="TreeGrafter"/>
</dbReference>
<evidence type="ECO:0000313" key="5">
    <source>
        <dbReference type="Proteomes" id="UP000198847"/>
    </source>
</evidence>
<dbReference type="Gene3D" id="3.40.30.10">
    <property type="entry name" value="Glutaredoxin"/>
    <property type="match status" value="1"/>
</dbReference>
<proteinExistence type="inferred from homology"/>
<dbReference type="InterPro" id="IPR036249">
    <property type="entry name" value="Thioredoxin-like_sf"/>
</dbReference>
<dbReference type="PROSITE" id="PS51352">
    <property type="entry name" value="THIOREDOXIN_2"/>
    <property type="match status" value="1"/>
</dbReference>
<sequence length="108" mass="12086">MTLQQLESNRFDEVIYDNGEACLVAFTKKNCPVCKEVIPLLEDLQAQHKENFGFYTVDVEKSVNLSQRFSLKGVPSIIFFNDGALKGKLAGQIEEEQVEEKITATLGS</sequence>
<dbReference type="InterPro" id="IPR013766">
    <property type="entry name" value="Thioredoxin_domain"/>
</dbReference>
<dbReference type="SUPFAM" id="SSF52833">
    <property type="entry name" value="Thioredoxin-like"/>
    <property type="match status" value="1"/>
</dbReference>
<dbReference type="RefSeq" id="WP_091747464.1">
    <property type="nucleotide sequence ID" value="NZ_FODY01000013.1"/>
</dbReference>
<evidence type="ECO:0000256" key="2">
    <source>
        <dbReference type="ARBA" id="ARBA00023284"/>
    </source>
</evidence>
<dbReference type="Pfam" id="PF00085">
    <property type="entry name" value="Thioredoxin"/>
    <property type="match status" value="1"/>
</dbReference>
<keyword evidence="2" id="KW-0676">Redox-active center</keyword>
<dbReference type="Proteomes" id="UP000198847">
    <property type="component" value="Unassembled WGS sequence"/>
</dbReference>